<dbReference type="GO" id="GO:0005524">
    <property type="term" value="F:ATP binding"/>
    <property type="evidence" value="ECO:0007669"/>
    <property type="project" value="UniProtKB-KW"/>
</dbReference>
<evidence type="ECO:0000256" key="2">
    <source>
        <dbReference type="ARBA" id="ARBA00005675"/>
    </source>
</evidence>
<dbReference type="GO" id="GO:0030007">
    <property type="term" value="P:intracellular potassium ion homeostasis"/>
    <property type="evidence" value="ECO:0007669"/>
    <property type="project" value="TreeGrafter"/>
</dbReference>
<dbReference type="OrthoDB" id="8552577at2"/>
<dbReference type="PANTHER" id="PTHR43294:SF21">
    <property type="entry name" value="CATION TRANSPORTING ATPASE"/>
    <property type="match status" value="1"/>
</dbReference>
<dbReference type="InterPro" id="IPR018303">
    <property type="entry name" value="ATPase_P-typ_P_site"/>
</dbReference>
<dbReference type="Gene3D" id="1.20.1110.10">
    <property type="entry name" value="Calcium-transporting ATPase, transmembrane domain"/>
    <property type="match status" value="1"/>
</dbReference>
<dbReference type="InterPro" id="IPR059000">
    <property type="entry name" value="ATPase_P-type_domA"/>
</dbReference>
<feature type="transmembrane region" description="Helical" evidence="12">
    <location>
        <begin position="855"/>
        <end position="873"/>
    </location>
</feature>
<dbReference type="SUPFAM" id="SSF81660">
    <property type="entry name" value="Metal cation-transporting ATPase, ATP-binding domain N"/>
    <property type="match status" value="1"/>
</dbReference>
<evidence type="ECO:0000256" key="10">
    <source>
        <dbReference type="ARBA" id="ARBA00022989"/>
    </source>
</evidence>
<evidence type="ECO:0000256" key="12">
    <source>
        <dbReference type="SAM" id="Phobius"/>
    </source>
</evidence>
<accession>A0A1I0CTE3</accession>
<dbReference type="InterPro" id="IPR023298">
    <property type="entry name" value="ATPase_P-typ_TM_dom_sf"/>
</dbReference>
<dbReference type="GO" id="GO:1990573">
    <property type="term" value="P:potassium ion import across plasma membrane"/>
    <property type="evidence" value="ECO:0007669"/>
    <property type="project" value="TreeGrafter"/>
</dbReference>
<evidence type="ECO:0000256" key="11">
    <source>
        <dbReference type="ARBA" id="ARBA00023136"/>
    </source>
</evidence>
<dbReference type="FunFam" id="3.40.50.1000:FF:000028">
    <property type="entry name" value="Calcium-transporting P-type ATPase, putative"/>
    <property type="match status" value="1"/>
</dbReference>
<dbReference type="InterPro" id="IPR023214">
    <property type="entry name" value="HAD_sf"/>
</dbReference>
<keyword evidence="5 12" id="KW-0812">Transmembrane</keyword>
<dbReference type="SFLD" id="SFLDS00003">
    <property type="entry name" value="Haloacid_Dehalogenase"/>
    <property type="match status" value="1"/>
</dbReference>
<dbReference type="SUPFAM" id="SSF56784">
    <property type="entry name" value="HAD-like"/>
    <property type="match status" value="1"/>
</dbReference>
<dbReference type="PROSITE" id="PS00154">
    <property type="entry name" value="ATPASE_E1_E2"/>
    <property type="match status" value="1"/>
</dbReference>
<evidence type="ECO:0000256" key="4">
    <source>
        <dbReference type="ARBA" id="ARBA00022553"/>
    </source>
</evidence>
<keyword evidence="11 12" id="KW-0472">Membrane</keyword>
<evidence type="ECO:0000256" key="3">
    <source>
        <dbReference type="ARBA" id="ARBA00022475"/>
    </source>
</evidence>
<dbReference type="InterPro" id="IPR006068">
    <property type="entry name" value="ATPase_P-typ_cation-transptr_C"/>
</dbReference>
<dbReference type="SUPFAM" id="SSF81653">
    <property type="entry name" value="Calcium ATPase, transduction domain A"/>
    <property type="match status" value="1"/>
</dbReference>
<reference evidence="14 15" key="1">
    <citation type="submission" date="2016-10" db="EMBL/GenBank/DDBJ databases">
        <authorList>
            <person name="de Groot N.N."/>
        </authorList>
    </citation>
    <scope>NUCLEOTIDE SEQUENCE [LARGE SCALE GENOMIC DNA]</scope>
    <source>
        <strain evidence="14 15">Nl7</strain>
    </source>
</reference>
<dbReference type="SMART" id="SM00831">
    <property type="entry name" value="Cation_ATPase_N"/>
    <property type="match status" value="1"/>
</dbReference>
<feature type="transmembrane region" description="Helical" evidence="12">
    <location>
        <begin position="91"/>
        <end position="111"/>
    </location>
</feature>
<dbReference type="Pfam" id="PF00689">
    <property type="entry name" value="Cation_ATPase_C"/>
    <property type="match status" value="1"/>
</dbReference>
<dbReference type="InterPro" id="IPR023299">
    <property type="entry name" value="ATPase_P-typ_cyto_dom_N"/>
</dbReference>
<dbReference type="NCBIfam" id="TIGR01494">
    <property type="entry name" value="ATPase_P-type"/>
    <property type="match status" value="2"/>
</dbReference>
<dbReference type="FunFam" id="2.70.150.10:FF:000160">
    <property type="entry name" value="Sarcoplasmic/endoplasmic reticulum calcium ATPase 1"/>
    <property type="match status" value="1"/>
</dbReference>
<dbReference type="Gene3D" id="3.40.50.1000">
    <property type="entry name" value="HAD superfamily/HAD-like"/>
    <property type="match status" value="1"/>
</dbReference>
<dbReference type="Gene3D" id="3.40.1110.10">
    <property type="entry name" value="Calcium-transporting ATPase, cytoplasmic domain N"/>
    <property type="match status" value="1"/>
</dbReference>
<dbReference type="InterPro" id="IPR044492">
    <property type="entry name" value="P_typ_ATPase_HD_dom"/>
</dbReference>
<dbReference type="SFLD" id="SFLDG00002">
    <property type="entry name" value="C1.7:_P-type_atpase_like"/>
    <property type="match status" value="1"/>
</dbReference>
<evidence type="ECO:0000256" key="1">
    <source>
        <dbReference type="ARBA" id="ARBA00004651"/>
    </source>
</evidence>
<keyword evidence="3" id="KW-1003">Cell membrane</keyword>
<dbReference type="Pfam" id="PF00122">
    <property type="entry name" value="E1-E2_ATPase"/>
    <property type="match status" value="1"/>
</dbReference>
<dbReference type="Pfam" id="PF13246">
    <property type="entry name" value="Cation_ATPase"/>
    <property type="match status" value="1"/>
</dbReference>
<dbReference type="SFLD" id="SFLDF00027">
    <property type="entry name" value="p-type_atpase"/>
    <property type="match status" value="1"/>
</dbReference>
<name>A0A1I0CTE3_9PROT</name>
<dbReference type="PANTHER" id="PTHR43294">
    <property type="entry name" value="SODIUM/POTASSIUM-TRANSPORTING ATPASE SUBUNIT ALPHA"/>
    <property type="match status" value="1"/>
</dbReference>
<feature type="transmembrane region" description="Helical" evidence="12">
    <location>
        <begin position="258"/>
        <end position="277"/>
    </location>
</feature>
<feature type="transmembrane region" description="Helical" evidence="12">
    <location>
        <begin position="823"/>
        <end position="843"/>
    </location>
</feature>
<comment type="similarity">
    <text evidence="2">Belongs to the cation transport ATPase (P-type) (TC 3.A.3) family. Type IIA subfamily.</text>
</comment>
<evidence type="ECO:0000313" key="15">
    <source>
        <dbReference type="Proteomes" id="UP000183339"/>
    </source>
</evidence>
<keyword evidence="7" id="KW-0067">ATP-binding</keyword>
<dbReference type="AlphaFoldDB" id="A0A1I0CTE3"/>
<feature type="transmembrane region" description="Helical" evidence="12">
    <location>
        <begin position="289"/>
        <end position="315"/>
    </location>
</feature>
<feature type="domain" description="Cation-transporting P-type ATPase N-terminal" evidence="13">
    <location>
        <begin position="10"/>
        <end position="84"/>
    </location>
</feature>
<dbReference type="Pfam" id="PF00690">
    <property type="entry name" value="Cation_ATPase_N"/>
    <property type="match status" value="1"/>
</dbReference>
<evidence type="ECO:0000256" key="6">
    <source>
        <dbReference type="ARBA" id="ARBA00022741"/>
    </source>
</evidence>
<evidence type="ECO:0000313" key="14">
    <source>
        <dbReference type="EMBL" id="SET23071.1"/>
    </source>
</evidence>
<evidence type="ECO:0000256" key="7">
    <source>
        <dbReference type="ARBA" id="ARBA00022840"/>
    </source>
</evidence>
<dbReference type="InterPro" id="IPR050510">
    <property type="entry name" value="Cation_transp_ATPase_P-type"/>
</dbReference>
<evidence type="ECO:0000259" key="13">
    <source>
        <dbReference type="SMART" id="SM00831"/>
    </source>
</evidence>
<dbReference type="GO" id="GO:1902600">
    <property type="term" value="P:proton transmembrane transport"/>
    <property type="evidence" value="ECO:0007669"/>
    <property type="project" value="TreeGrafter"/>
</dbReference>
<dbReference type="EMBL" id="FOHI01000004">
    <property type="protein sequence ID" value="SET23071.1"/>
    <property type="molecule type" value="Genomic_DNA"/>
</dbReference>
<feature type="transmembrane region" description="Helical" evidence="12">
    <location>
        <begin position="66"/>
        <end position="85"/>
    </location>
</feature>
<dbReference type="InterPro" id="IPR001757">
    <property type="entry name" value="P_typ_ATPase"/>
</dbReference>
<dbReference type="RefSeq" id="WP_074706862.1">
    <property type="nucleotide sequence ID" value="NZ_FOHI01000004.1"/>
</dbReference>
<dbReference type="GO" id="GO:0006883">
    <property type="term" value="P:intracellular sodium ion homeostasis"/>
    <property type="evidence" value="ECO:0007669"/>
    <property type="project" value="TreeGrafter"/>
</dbReference>
<protein>
    <submittedName>
        <fullName evidence="14">Ca2+-transporting ATPase</fullName>
    </submittedName>
</protein>
<dbReference type="PRINTS" id="PR00120">
    <property type="entry name" value="HATPASE"/>
</dbReference>
<keyword evidence="10 12" id="KW-1133">Transmembrane helix</keyword>
<feature type="transmembrane region" description="Helical" evidence="12">
    <location>
        <begin position="783"/>
        <end position="802"/>
    </location>
</feature>
<feature type="transmembrane region" description="Helical" evidence="12">
    <location>
        <begin position="926"/>
        <end position="945"/>
    </location>
</feature>
<dbReference type="InterPro" id="IPR008250">
    <property type="entry name" value="ATPase_P-typ_transduc_dom_A_sf"/>
</dbReference>
<proteinExistence type="inferred from homology"/>
<comment type="subcellular location">
    <subcellularLocation>
        <location evidence="1">Cell membrane</location>
        <topology evidence="1">Multi-pass membrane protein</topology>
    </subcellularLocation>
</comment>
<keyword evidence="9" id="KW-1278">Translocase</keyword>
<dbReference type="InterPro" id="IPR004014">
    <property type="entry name" value="ATPase_P-typ_cation-transptr_N"/>
</dbReference>
<dbReference type="GO" id="GO:0005391">
    <property type="term" value="F:P-type sodium:potassium-exchanging transporter activity"/>
    <property type="evidence" value="ECO:0007669"/>
    <property type="project" value="TreeGrafter"/>
</dbReference>
<dbReference type="GO" id="GO:0016887">
    <property type="term" value="F:ATP hydrolysis activity"/>
    <property type="evidence" value="ECO:0007669"/>
    <property type="project" value="InterPro"/>
</dbReference>
<dbReference type="PRINTS" id="PR00119">
    <property type="entry name" value="CATATPASE"/>
</dbReference>
<dbReference type="GO" id="GO:0036376">
    <property type="term" value="P:sodium ion export across plasma membrane"/>
    <property type="evidence" value="ECO:0007669"/>
    <property type="project" value="TreeGrafter"/>
</dbReference>
<organism evidence="14 15">
    <name type="scientific">Nitrosospira multiformis</name>
    <dbReference type="NCBI Taxonomy" id="1231"/>
    <lineage>
        <taxon>Bacteria</taxon>
        <taxon>Pseudomonadati</taxon>
        <taxon>Pseudomonadota</taxon>
        <taxon>Betaproteobacteria</taxon>
        <taxon>Nitrosomonadales</taxon>
        <taxon>Nitrosomonadaceae</taxon>
        <taxon>Nitrosospira</taxon>
    </lineage>
</organism>
<sequence length="969" mass="104351">MHTSEQNKKDSYQQSIQELASAYETDTQLGLSETEALARLERYGRNELPAGKVVPRWQKFLAQFQNVLVMLLLIATAISAGLWLYERESTLPYEAIAIFAVVLLNALMGYIQESRAEEAVAALRQMSAARAKVIRGGVQRSVVAAELVPGDIILVEEGDTIPADARLIQTTALQTTEAALTGESLPVSKDTGLLMEPAELGDRHNMIFSGTAVTFGHAHALVVAIGAQTQMGHIAGMLATMPPETTLLQQELARVGKLLGIIVVAIAVIMITTIILIGNVSSPAVLMDVLILGVALAVAAIPEGLPAVVTAVLALGVQRMARRNAIVRHLPAVETLGSATIIASDKTGTLTKNEMTVRVVITTSGRIEMTGTGYSPKGEVRRCSPGNNKYPDNLLQTDLSFIEEDKASGRIEGALRHELERALTIADRASNAVLQHDADGWRVQGDPTEGALIVAARKAGLEADALDARFGRVGELPFSSERKLMTTLHANAKKRECLLVFTKGAPDALLARCSFELVGEETRSLTPERRSEILKLNEELAAEALRSLGVAFRSVPADAFEADRADESIEYNLVFVGLIGMLDPPREEAKNAVSRAKAAGIRPIMITGDHPVTATVIAAQLGITEDRQVVTGAKLEQLSDEELDRTVKEVSVYARVNPEHKLRIVKALQRGGEVTAMTGDGVNDAPALKTSDIGVAMGITGTDVSREAADMVLTDDNFASIVAAVEEGRTIFSNIRKFLRYLLSSNIGEVLVMFFGVLLANIIGLQIEDGLIVLPLLATQLLWINFVTDGAPALALGVDPAGAHVMRGPPRVKGERVITSEMWFGIAFVGVITAVGTLLVIDACLPQGLIEGSGGIPYAQTMAFNTLVLFSLFNVLNARSDKQSAFIGLFSNKWLWSAILLSLLLQVAVIYVPFLQHAFSTVSLSLRDWLLCAGVASSVLWLRELSKLMYRMMYRTTSQTSHSPVVQQP</sequence>
<dbReference type="Gene3D" id="2.70.150.10">
    <property type="entry name" value="Calcium-transporting ATPase, cytoplasmic transduction domain A"/>
    <property type="match status" value="1"/>
</dbReference>
<evidence type="ECO:0000256" key="8">
    <source>
        <dbReference type="ARBA" id="ARBA00022842"/>
    </source>
</evidence>
<evidence type="ECO:0000256" key="9">
    <source>
        <dbReference type="ARBA" id="ARBA00022967"/>
    </source>
</evidence>
<evidence type="ECO:0000256" key="5">
    <source>
        <dbReference type="ARBA" id="ARBA00022692"/>
    </source>
</evidence>
<dbReference type="InterPro" id="IPR036412">
    <property type="entry name" value="HAD-like_sf"/>
</dbReference>
<gene>
    <name evidence="14" type="ORF">SAMN05216412_10487</name>
</gene>
<feature type="transmembrane region" description="Helical" evidence="12">
    <location>
        <begin position="894"/>
        <end position="914"/>
    </location>
</feature>
<keyword evidence="6" id="KW-0547">Nucleotide-binding</keyword>
<keyword evidence="8" id="KW-0460">Magnesium</keyword>
<dbReference type="GO" id="GO:0005886">
    <property type="term" value="C:plasma membrane"/>
    <property type="evidence" value="ECO:0007669"/>
    <property type="project" value="UniProtKB-SubCell"/>
</dbReference>
<keyword evidence="4" id="KW-0597">Phosphoprotein</keyword>
<feature type="transmembrane region" description="Helical" evidence="12">
    <location>
        <begin position="738"/>
        <end position="763"/>
    </location>
</feature>
<dbReference type="Proteomes" id="UP000183339">
    <property type="component" value="Unassembled WGS sequence"/>
</dbReference>
<dbReference type="SUPFAM" id="SSF81665">
    <property type="entry name" value="Calcium ATPase, transmembrane domain M"/>
    <property type="match status" value="1"/>
</dbReference>